<dbReference type="Proteomes" id="UP000077684">
    <property type="component" value="Unassembled WGS sequence"/>
</dbReference>
<feature type="compositionally biased region" description="Polar residues" evidence="1">
    <location>
        <begin position="345"/>
        <end position="354"/>
    </location>
</feature>
<reference evidence="2" key="1">
    <citation type="submission" date="2016-04" db="EMBL/GenBank/DDBJ databases">
        <authorList>
            <person name="Nguyen H.D."/>
            <person name="Samba Siva P."/>
            <person name="Cullis J."/>
            <person name="Levesque C.A."/>
            <person name="Hambleton S."/>
        </authorList>
    </citation>
    <scope>NUCLEOTIDE SEQUENCE</scope>
    <source>
        <strain evidence="2">DAOMC 236426</strain>
    </source>
</reference>
<feature type="region of interest" description="Disordered" evidence="1">
    <location>
        <begin position="336"/>
        <end position="480"/>
    </location>
</feature>
<reference evidence="2" key="2">
    <citation type="journal article" date="2019" name="IMA Fungus">
        <title>Genome sequencing and comparison of five Tilletia species to identify candidate genes for the detection of regulated species infecting wheat.</title>
        <authorList>
            <person name="Nguyen H.D.T."/>
            <person name="Sultana T."/>
            <person name="Kesanakurti P."/>
            <person name="Hambleton S."/>
        </authorList>
    </citation>
    <scope>NUCLEOTIDE SEQUENCE</scope>
    <source>
        <strain evidence="2">DAOMC 236426</strain>
    </source>
</reference>
<comment type="caution">
    <text evidence="2">The sequence shown here is derived from an EMBL/GenBank/DDBJ whole genome shotgun (WGS) entry which is preliminary data.</text>
</comment>
<feature type="region of interest" description="Disordered" evidence="1">
    <location>
        <begin position="1"/>
        <end position="59"/>
    </location>
</feature>
<sequence>MASLRQRITVSTAKAGTGLNSPICISSSSQESSGTDSTTPSSHLQDSQDPDEDYEPALGTQTIGSEGAAIQEELEDILNAPGAVDTDMLQHEHDKIGTNPPNPKVTTNNPTHEVEEEDLTEYEDHAPPHVMRKLVADTEKHGLKKGFKGDFDIKIHPLAGRNKIVEIVWEDIEDFRLAKRINFKIYWKSIPITTSNWGPALDCRARAIKVHLPPGQKPEDYLNAFVQSCQDNITITHAWVVGTGPKDASKATKYGGILVAVVRLAGTGHLTLEELHSSLPAWTLFAGRSYENHFAGAIQRCRHCRHKSLTIHSSEECPVQYCTACRKRHLPDECDKWGYRGTAPQGKTSSTSSDDQPRAQPKAYPTIHNRESHKDDRTQAPPAPPSAHDQAGPSRLREDTTVATLPKTPPRGSYGAIIANLNAKAMDPPKTSGKGKGKATQSSASVTQPSIVAFFSPKRKPVVDPSGSPPPRKMARQDPE</sequence>
<organism evidence="2 3">
    <name type="scientific">Tilletia controversa</name>
    <name type="common">dwarf bunt fungus</name>
    <dbReference type="NCBI Taxonomy" id="13291"/>
    <lineage>
        <taxon>Eukaryota</taxon>
        <taxon>Fungi</taxon>
        <taxon>Dikarya</taxon>
        <taxon>Basidiomycota</taxon>
        <taxon>Ustilaginomycotina</taxon>
        <taxon>Exobasidiomycetes</taxon>
        <taxon>Tilletiales</taxon>
        <taxon>Tilletiaceae</taxon>
        <taxon>Tilletia</taxon>
    </lineage>
</organism>
<dbReference type="EMBL" id="LWDE02000705">
    <property type="protein sequence ID" value="KAE8245579.1"/>
    <property type="molecule type" value="Genomic_DNA"/>
</dbReference>
<gene>
    <name evidence="2" type="ORF">A4X06_0g5581</name>
</gene>
<accession>A0A8X7MQ75</accession>
<feature type="compositionally biased region" description="Polar residues" evidence="1">
    <location>
        <begin position="439"/>
        <end position="450"/>
    </location>
</feature>
<evidence type="ECO:0000313" key="2">
    <source>
        <dbReference type="EMBL" id="KAE8245579.1"/>
    </source>
</evidence>
<keyword evidence="3" id="KW-1185">Reference proteome</keyword>
<evidence type="ECO:0000256" key="1">
    <source>
        <dbReference type="SAM" id="MobiDB-lite"/>
    </source>
</evidence>
<evidence type="ECO:0000313" key="3">
    <source>
        <dbReference type="Proteomes" id="UP000077684"/>
    </source>
</evidence>
<feature type="compositionally biased region" description="Low complexity" evidence="1">
    <location>
        <begin position="26"/>
        <end position="39"/>
    </location>
</feature>
<feature type="compositionally biased region" description="Polar residues" evidence="1">
    <location>
        <begin position="1"/>
        <end position="25"/>
    </location>
</feature>
<protein>
    <submittedName>
        <fullName evidence="2">Uncharacterized protein</fullName>
    </submittedName>
</protein>
<name>A0A8X7MQ75_9BASI</name>
<proteinExistence type="predicted"/>
<dbReference type="AlphaFoldDB" id="A0A8X7MQ75"/>
<feature type="compositionally biased region" description="Basic and acidic residues" evidence="1">
    <location>
        <begin position="368"/>
        <end position="378"/>
    </location>
</feature>